<dbReference type="PANTHER" id="PTHR14534">
    <property type="entry name" value="VACUOLAR IMPORT AND DEGRADATION PROTEIN 24"/>
    <property type="match status" value="1"/>
</dbReference>
<reference evidence="3 4" key="1">
    <citation type="submission" date="2024-03" db="EMBL/GenBank/DDBJ databases">
        <title>Complete genome sequence of the green alga Chloropicon roscoffensis RCC1871.</title>
        <authorList>
            <person name="Lemieux C."/>
            <person name="Pombert J.-F."/>
            <person name="Otis C."/>
            <person name="Turmel M."/>
        </authorList>
    </citation>
    <scope>NUCLEOTIDE SEQUENCE [LARGE SCALE GENOMIC DNA]</scope>
    <source>
        <strain evidence="3 4">RCC1871</strain>
    </source>
</reference>
<dbReference type="PANTHER" id="PTHR14534:SF3">
    <property type="entry name" value="GID COMPLEX SUBUNIT 4 HOMOLOG"/>
    <property type="match status" value="1"/>
</dbReference>
<name>A0AAX4P3A8_9CHLO</name>
<evidence type="ECO:0000313" key="3">
    <source>
        <dbReference type="EMBL" id="WZN60456.1"/>
    </source>
</evidence>
<dbReference type="Pfam" id="PF09783">
    <property type="entry name" value="Vac_ImportDeg"/>
    <property type="match status" value="1"/>
</dbReference>
<accession>A0AAX4P3A8</accession>
<dbReference type="GO" id="GO:0043161">
    <property type="term" value="P:proteasome-mediated ubiquitin-dependent protein catabolic process"/>
    <property type="evidence" value="ECO:0007669"/>
    <property type="project" value="TreeGrafter"/>
</dbReference>
<keyword evidence="4" id="KW-1185">Reference proteome</keyword>
<dbReference type="GO" id="GO:0034657">
    <property type="term" value="C:GID complex"/>
    <property type="evidence" value="ECO:0007669"/>
    <property type="project" value="TreeGrafter"/>
</dbReference>
<proteinExistence type="inferred from homology"/>
<dbReference type="AlphaFoldDB" id="A0AAX4P3A8"/>
<dbReference type="InterPro" id="IPR018618">
    <property type="entry name" value="GID4/10-like"/>
</dbReference>
<comment type="similarity">
    <text evidence="1">Belongs to the GID4/VID24 family.</text>
</comment>
<dbReference type="GO" id="GO:0005773">
    <property type="term" value="C:vacuole"/>
    <property type="evidence" value="ECO:0007669"/>
    <property type="project" value="GOC"/>
</dbReference>
<dbReference type="GO" id="GO:0007039">
    <property type="term" value="P:protein catabolic process in the vacuole"/>
    <property type="evidence" value="ECO:0007669"/>
    <property type="project" value="TreeGrafter"/>
</dbReference>
<evidence type="ECO:0000256" key="2">
    <source>
        <dbReference type="SAM" id="MobiDB-lite"/>
    </source>
</evidence>
<dbReference type="EMBL" id="CP151503">
    <property type="protein sequence ID" value="WZN60456.1"/>
    <property type="molecule type" value="Genomic_DNA"/>
</dbReference>
<protein>
    <submittedName>
        <fullName evidence="3">Vacuolar import/degradation protein Vid24</fullName>
    </submittedName>
</protein>
<evidence type="ECO:0000313" key="4">
    <source>
        <dbReference type="Proteomes" id="UP001472866"/>
    </source>
</evidence>
<gene>
    <name evidence="3" type="ORF">HKI87_03g19850</name>
</gene>
<dbReference type="GO" id="GO:0006623">
    <property type="term" value="P:protein targeting to vacuole"/>
    <property type="evidence" value="ECO:0007669"/>
    <property type="project" value="TreeGrafter"/>
</dbReference>
<feature type="region of interest" description="Disordered" evidence="2">
    <location>
        <begin position="113"/>
        <end position="198"/>
    </location>
</feature>
<organism evidence="3 4">
    <name type="scientific">Chloropicon roscoffensis</name>
    <dbReference type="NCBI Taxonomy" id="1461544"/>
    <lineage>
        <taxon>Eukaryota</taxon>
        <taxon>Viridiplantae</taxon>
        <taxon>Chlorophyta</taxon>
        <taxon>Chloropicophyceae</taxon>
        <taxon>Chloropicales</taxon>
        <taxon>Chloropicaceae</taxon>
        <taxon>Chloropicon</taxon>
    </lineage>
</organism>
<evidence type="ECO:0000256" key="1">
    <source>
        <dbReference type="ARBA" id="ARBA00061469"/>
    </source>
</evidence>
<dbReference type="GO" id="GO:0045721">
    <property type="term" value="P:negative regulation of gluconeogenesis"/>
    <property type="evidence" value="ECO:0007669"/>
    <property type="project" value="TreeGrafter"/>
</dbReference>
<sequence length="372" mass="40686">MSAAASLMAMDEELTETYRRYQDASGERGGRRLLVGDSAADFEAVFRERMEEAFDEEDEMVVDDACEDLLAAAAATTAGPLGDARDGVRQPFGVSTENLGMFVFTTLQNMDRSRQAAADSSRPRARPSLAETRRPTASGSPASGGGSKRDHRGRLVRSRADLSPESFARPVPLEPTSFLEPGMSFEGSQNVSPSSPSESWDLKVTIEEADFKRGYVCGTMHATGFNCGDSAQGGSPVATFWEGEIVDNVNHSFYTQKWGANKSIDRKHWSRLAPFTRRLRELVPGGGQLEQEPVDLASQPYVYLRLKEKYFLNEEPGGNLTIAGFYYLCVSRSTGEISGYYFDPNSTPYQRVSLQVTYEGSGGYTTAGGDLV</sequence>
<dbReference type="Proteomes" id="UP001472866">
    <property type="component" value="Chromosome 03"/>
</dbReference>